<feature type="domain" description="PA" evidence="3">
    <location>
        <begin position="160"/>
        <end position="231"/>
    </location>
</feature>
<proteinExistence type="predicted"/>
<dbReference type="InterPro" id="IPR046450">
    <property type="entry name" value="PA_dom_sf"/>
</dbReference>
<dbReference type="Pfam" id="PF04389">
    <property type="entry name" value="Peptidase_M28"/>
    <property type="match status" value="1"/>
</dbReference>
<reference evidence="5 6" key="1">
    <citation type="submission" date="2019-10" db="EMBL/GenBank/DDBJ databases">
        <title>Thermopilla bonchosmolovskayae gen. nov., sp. nov., a moderately thermophilic Chloroflexi bacterium from a Chukotka hot spring (Arctic, Russia), representing a novel classis Thermopillaia, which include previously uncultivated lineage OLB14.</title>
        <authorList>
            <person name="Kochetkova T.V."/>
            <person name="Zayulina K.S."/>
            <person name="Zhigarkov V.S."/>
            <person name="Minaev N.V."/>
            <person name="Novikov A."/>
            <person name="Toshchakov S.V."/>
            <person name="Elcheninov A.G."/>
            <person name="Kublanov I.V."/>
        </authorList>
    </citation>
    <scope>NUCLEOTIDE SEQUENCE [LARGE SCALE GENOMIC DNA]</scope>
    <source>
        <strain evidence="5 6">3753O</strain>
    </source>
</reference>
<organism evidence="5 6">
    <name type="scientific">Tepidiforma bonchosmolovskayae</name>
    <dbReference type="NCBI Taxonomy" id="2601677"/>
    <lineage>
        <taxon>Bacteria</taxon>
        <taxon>Bacillati</taxon>
        <taxon>Chloroflexota</taxon>
        <taxon>Tepidiformia</taxon>
        <taxon>Tepidiformales</taxon>
        <taxon>Tepidiformaceae</taxon>
        <taxon>Tepidiforma</taxon>
    </lineage>
</organism>
<accession>A0ABX6C354</accession>
<feature type="compositionally biased region" description="Pro residues" evidence="1">
    <location>
        <begin position="36"/>
        <end position="53"/>
    </location>
</feature>
<dbReference type="PANTHER" id="PTHR12147:SF26">
    <property type="entry name" value="PEPTIDASE M28 DOMAIN-CONTAINING PROTEIN"/>
    <property type="match status" value="1"/>
</dbReference>
<dbReference type="EMBL" id="CP042829">
    <property type="protein sequence ID" value="QFG03581.1"/>
    <property type="molecule type" value="Genomic_DNA"/>
</dbReference>
<feature type="compositionally biased region" description="Low complexity" evidence="1">
    <location>
        <begin position="25"/>
        <end position="35"/>
    </location>
</feature>
<evidence type="ECO:0000259" key="4">
    <source>
        <dbReference type="Pfam" id="PF04389"/>
    </source>
</evidence>
<keyword evidence="2" id="KW-0732">Signal</keyword>
<dbReference type="SUPFAM" id="SSF53187">
    <property type="entry name" value="Zn-dependent exopeptidases"/>
    <property type="match status" value="1"/>
</dbReference>
<feature type="signal peptide" evidence="2">
    <location>
        <begin position="1"/>
        <end position="27"/>
    </location>
</feature>
<dbReference type="PROSITE" id="PS51257">
    <property type="entry name" value="PROKAR_LIPOPROTEIN"/>
    <property type="match status" value="1"/>
</dbReference>
<evidence type="ECO:0000259" key="3">
    <source>
        <dbReference type="Pfam" id="PF02225"/>
    </source>
</evidence>
<dbReference type="InterPro" id="IPR007484">
    <property type="entry name" value="Peptidase_M28"/>
</dbReference>
<evidence type="ECO:0000256" key="1">
    <source>
        <dbReference type="SAM" id="MobiDB-lite"/>
    </source>
</evidence>
<feature type="chain" id="PRO_5046877144" evidence="2">
    <location>
        <begin position="28"/>
        <end position="445"/>
    </location>
</feature>
<dbReference type="SUPFAM" id="SSF52025">
    <property type="entry name" value="PA domain"/>
    <property type="match status" value="1"/>
</dbReference>
<feature type="region of interest" description="Disordered" evidence="1">
    <location>
        <begin position="25"/>
        <end position="69"/>
    </location>
</feature>
<feature type="domain" description="Peptidase M28" evidence="4">
    <location>
        <begin position="256"/>
        <end position="434"/>
    </location>
</feature>
<evidence type="ECO:0000313" key="6">
    <source>
        <dbReference type="Proteomes" id="UP000326331"/>
    </source>
</evidence>
<dbReference type="Gene3D" id="3.40.630.10">
    <property type="entry name" value="Zn peptidases"/>
    <property type="match status" value="1"/>
</dbReference>
<dbReference type="InterPro" id="IPR045175">
    <property type="entry name" value="M28_fam"/>
</dbReference>
<evidence type="ECO:0000256" key="2">
    <source>
        <dbReference type="SAM" id="SignalP"/>
    </source>
</evidence>
<name>A0ABX6C354_9CHLR</name>
<keyword evidence="6" id="KW-1185">Reference proteome</keyword>
<dbReference type="Gene3D" id="3.50.30.30">
    <property type="match status" value="1"/>
</dbReference>
<sequence>MMRPPLLLLAALPALLLAAACSSRDPAAAPPAEASPSPPAPASPAASPAPSPPASRTTPARGQASGPAGHDADLAFAHIAALTREPRVAGTPAELRAVEYLEAQLASFGYDVERMPFTFQDDPFRVGEVRVRGAALEALTMSGSPGGTVEAPSIFVGLADDAGIAGRDLAGRIAVAERGGLTFAAKYQNVAAAGAIGLVVVNNQPGPFSGNLTLEARFPVVSVAREPGADLVDAARAGERVAITAPQPSGGTPAFNVIARPPGTAACAIIVGGHFDTVPGAPGANDNASGTANVLELARAFAVGGPRPGLCFALFGAEESGLHGSRALVERLRSDGALPRYMVNLDVTGIGQRIEVIGESPAASRAIDLARAAGLDAVPSRLPPNSGSDHMSFADAGVEIVFFTSGDFSTIHSPRDVADAIDRRILDAIGDAAFLLVSDLLREVG</sequence>
<protein>
    <submittedName>
        <fullName evidence="5">M20/M25/M40 family metallo-hydrolase</fullName>
    </submittedName>
</protein>
<gene>
    <name evidence="5" type="ORF">Tbon_09810</name>
</gene>
<evidence type="ECO:0000313" key="5">
    <source>
        <dbReference type="EMBL" id="QFG03581.1"/>
    </source>
</evidence>
<dbReference type="Proteomes" id="UP000326331">
    <property type="component" value="Chromosome"/>
</dbReference>
<dbReference type="Pfam" id="PF02225">
    <property type="entry name" value="PA"/>
    <property type="match status" value="1"/>
</dbReference>
<dbReference type="PANTHER" id="PTHR12147">
    <property type="entry name" value="METALLOPEPTIDASE M28 FAMILY MEMBER"/>
    <property type="match status" value="1"/>
</dbReference>
<dbReference type="InterPro" id="IPR003137">
    <property type="entry name" value="PA_domain"/>
</dbReference>